<dbReference type="InterPro" id="IPR051263">
    <property type="entry name" value="C-type_cytochrome_biogenesis"/>
</dbReference>
<keyword evidence="5" id="KW-0201">Cytochrome c-type biogenesis</keyword>
<sequence>MSGRRILAAFLLLLPLLAAGPAMAVRPDEMLSDPALEARARAISKDIRCVVCQSENIDDSDADIAHDLRVLIREQLAAGKSDQQVRDFLVARYGDFVLLKPPFKMKTLLLWAGPFAMLLIAGGGILLFYRRRRDTVEAPPLSADERAKLDAFMAENENTGSSNSDSEGTAR</sequence>
<feature type="compositionally biased region" description="Polar residues" evidence="8">
    <location>
        <begin position="156"/>
        <end position="171"/>
    </location>
</feature>
<evidence type="ECO:0000256" key="8">
    <source>
        <dbReference type="SAM" id="MobiDB-lite"/>
    </source>
</evidence>
<keyword evidence="7" id="KW-1133">Transmembrane helix</keyword>
<dbReference type="Proteomes" id="UP001279642">
    <property type="component" value="Unassembled WGS sequence"/>
</dbReference>
<evidence type="ECO:0000256" key="3">
    <source>
        <dbReference type="ARBA" id="ARBA00022723"/>
    </source>
</evidence>
<keyword evidence="7" id="KW-0472">Membrane</keyword>
<dbReference type="CDD" id="cd16378">
    <property type="entry name" value="CcmH_N"/>
    <property type="match status" value="1"/>
</dbReference>
<feature type="signal peptide" evidence="7">
    <location>
        <begin position="1"/>
        <end position="24"/>
    </location>
</feature>
<dbReference type="PANTHER" id="PTHR47870">
    <property type="entry name" value="CYTOCHROME C-TYPE BIOGENESIS PROTEIN CCMH"/>
    <property type="match status" value="1"/>
</dbReference>
<keyword evidence="4 7" id="KW-0732">Signal</keyword>
<dbReference type="RefSeq" id="WP_320506916.1">
    <property type="nucleotide sequence ID" value="NZ_JAXCLW010000001.1"/>
</dbReference>
<proteinExistence type="inferred from homology"/>
<accession>A0ABU5E814</accession>
<keyword evidence="2 7" id="KW-0349">Heme</keyword>
<reference evidence="10 11" key="1">
    <citation type="journal article" date="2016" name="Antonie Van Leeuwenhoek">
        <title>Dongia soli sp. nov., isolated from soil from Dokdo, Korea.</title>
        <authorList>
            <person name="Kim D.U."/>
            <person name="Lee H."/>
            <person name="Kim H."/>
            <person name="Kim S.G."/>
            <person name="Ka J.O."/>
        </authorList>
    </citation>
    <scope>NUCLEOTIDE SEQUENCE [LARGE SCALE GENOMIC DNA]</scope>
    <source>
        <strain evidence="10 11">D78</strain>
    </source>
</reference>
<evidence type="ECO:0000313" key="11">
    <source>
        <dbReference type="Proteomes" id="UP001279642"/>
    </source>
</evidence>
<protein>
    <recommendedName>
        <fullName evidence="7">Cytochrome c-type biogenesis protein</fullName>
    </recommendedName>
</protein>
<dbReference type="InterPro" id="IPR038297">
    <property type="entry name" value="CcmH/CycL/NrfF/Ccl2_sf"/>
</dbReference>
<evidence type="ECO:0000256" key="6">
    <source>
        <dbReference type="ARBA" id="ARBA00023004"/>
    </source>
</evidence>
<evidence type="ECO:0000256" key="4">
    <source>
        <dbReference type="ARBA" id="ARBA00022729"/>
    </source>
</evidence>
<keyword evidence="11" id="KW-1185">Reference proteome</keyword>
<comment type="similarity">
    <text evidence="1 7">Belongs to the CcmH/CycL/Ccl2/NrfF family.</text>
</comment>
<feature type="domain" description="CcmH/CycL/Ccl2/NrfF N-terminal" evidence="9">
    <location>
        <begin position="13"/>
        <end position="152"/>
    </location>
</feature>
<evidence type="ECO:0000256" key="2">
    <source>
        <dbReference type="ARBA" id="ARBA00022617"/>
    </source>
</evidence>
<comment type="caution">
    <text evidence="10">The sequence shown here is derived from an EMBL/GenBank/DDBJ whole genome shotgun (WGS) entry which is preliminary data.</text>
</comment>
<keyword evidence="7" id="KW-0812">Transmembrane</keyword>
<dbReference type="InterPro" id="IPR005616">
    <property type="entry name" value="CcmH/CycL/Ccl2/NrfF_N"/>
</dbReference>
<evidence type="ECO:0000256" key="1">
    <source>
        <dbReference type="ARBA" id="ARBA00010342"/>
    </source>
</evidence>
<comment type="function">
    <text evidence="7">Possible subunit of a heme lyase.</text>
</comment>
<evidence type="ECO:0000256" key="7">
    <source>
        <dbReference type="RuleBase" id="RU364112"/>
    </source>
</evidence>
<feature type="chain" id="PRO_5044989545" description="Cytochrome c-type biogenesis protein" evidence="7">
    <location>
        <begin position="25"/>
        <end position="171"/>
    </location>
</feature>
<keyword evidence="3 7" id="KW-0479">Metal-binding</keyword>
<name>A0ABU5E814_9PROT</name>
<evidence type="ECO:0000259" key="9">
    <source>
        <dbReference type="Pfam" id="PF03918"/>
    </source>
</evidence>
<organism evidence="10 11">
    <name type="scientific">Dongia soli</name>
    <dbReference type="NCBI Taxonomy" id="600628"/>
    <lineage>
        <taxon>Bacteria</taxon>
        <taxon>Pseudomonadati</taxon>
        <taxon>Pseudomonadota</taxon>
        <taxon>Alphaproteobacteria</taxon>
        <taxon>Rhodospirillales</taxon>
        <taxon>Dongiaceae</taxon>
        <taxon>Dongia</taxon>
    </lineage>
</organism>
<evidence type="ECO:0000313" key="10">
    <source>
        <dbReference type="EMBL" id="MDY0881874.1"/>
    </source>
</evidence>
<dbReference type="Gene3D" id="1.10.8.640">
    <property type="entry name" value="Cytochrome C biogenesis protein"/>
    <property type="match status" value="1"/>
</dbReference>
<dbReference type="Pfam" id="PF03918">
    <property type="entry name" value="CcmH"/>
    <property type="match status" value="1"/>
</dbReference>
<gene>
    <name evidence="10" type="ORF">SMD27_03395</name>
</gene>
<dbReference type="EMBL" id="JAXCLW010000001">
    <property type="protein sequence ID" value="MDY0881874.1"/>
    <property type="molecule type" value="Genomic_DNA"/>
</dbReference>
<dbReference type="PANTHER" id="PTHR47870:SF1">
    <property type="entry name" value="CYTOCHROME C-TYPE BIOGENESIS PROTEIN CCMH"/>
    <property type="match status" value="1"/>
</dbReference>
<feature type="transmembrane region" description="Helical" evidence="7">
    <location>
        <begin position="108"/>
        <end position="129"/>
    </location>
</feature>
<keyword evidence="6 7" id="KW-0408">Iron</keyword>
<feature type="region of interest" description="Disordered" evidence="8">
    <location>
        <begin position="152"/>
        <end position="171"/>
    </location>
</feature>
<evidence type="ECO:0000256" key="5">
    <source>
        <dbReference type="ARBA" id="ARBA00022748"/>
    </source>
</evidence>